<dbReference type="InterPro" id="IPR035986">
    <property type="entry name" value="PKD_dom_sf"/>
</dbReference>
<organism evidence="10 11">
    <name type="scientific">Rhodocytophaga aerolata</name>
    <dbReference type="NCBI Taxonomy" id="455078"/>
    <lineage>
        <taxon>Bacteria</taxon>
        <taxon>Pseudomonadati</taxon>
        <taxon>Bacteroidota</taxon>
        <taxon>Cytophagia</taxon>
        <taxon>Cytophagales</taxon>
        <taxon>Rhodocytophagaceae</taxon>
        <taxon>Rhodocytophaga</taxon>
    </lineage>
</organism>
<keyword evidence="7 10" id="KW-0482">Metalloprotease</keyword>
<keyword evidence="3" id="KW-0479">Metal-binding</keyword>
<dbReference type="CDD" id="cd04275">
    <property type="entry name" value="ZnMc_pappalysin_like"/>
    <property type="match status" value="1"/>
</dbReference>
<dbReference type="Pfam" id="PF18962">
    <property type="entry name" value="Por_Secre_tail"/>
    <property type="match status" value="1"/>
</dbReference>
<dbReference type="SUPFAM" id="SSF55486">
    <property type="entry name" value="Metalloproteases ('zincins'), catalytic domain"/>
    <property type="match status" value="1"/>
</dbReference>
<evidence type="ECO:0000313" key="11">
    <source>
        <dbReference type="Proteomes" id="UP001168528"/>
    </source>
</evidence>
<name>A0ABT8R903_9BACT</name>
<accession>A0ABT8R903</accession>
<evidence type="ECO:0000256" key="8">
    <source>
        <dbReference type="ARBA" id="ARBA00023157"/>
    </source>
</evidence>
<evidence type="ECO:0000256" key="1">
    <source>
        <dbReference type="ARBA" id="ARBA00008721"/>
    </source>
</evidence>
<evidence type="ECO:0000256" key="2">
    <source>
        <dbReference type="ARBA" id="ARBA00022670"/>
    </source>
</evidence>
<keyword evidence="6" id="KW-0862">Zinc</keyword>
<proteinExistence type="inferred from homology"/>
<dbReference type="PANTHER" id="PTHR47466">
    <property type="match status" value="1"/>
</dbReference>
<dbReference type="InterPro" id="IPR000601">
    <property type="entry name" value="PKD_dom"/>
</dbReference>
<dbReference type="InterPro" id="IPR013783">
    <property type="entry name" value="Ig-like_fold"/>
</dbReference>
<evidence type="ECO:0000256" key="6">
    <source>
        <dbReference type="ARBA" id="ARBA00022833"/>
    </source>
</evidence>
<evidence type="ECO:0000259" key="9">
    <source>
        <dbReference type="PROSITE" id="PS50093"/>
    </source>
</evidence>
<dbReference type="PANTHER" id="PTHR47466:SF1">
    <property type="entry name" value="METALLOPROTEASE MEP1 (AFU_ORTHOLOGUE AFUA_1G07730)-RELATED"/>
    <property type="match status" value="1"/>
</dbReference>
<dbReference type="Gene3D" id="2.60.40.10">
    <property type="entry name" value="Immunoglobulins"/>
    <property type="match status" value="3"/>
</dbReference>
<dbReference type="InterPro" id="IPR008754">
    <property type="entry name" value="Peptidase_M43"/>
</dbReference>
<dbReference type="SMART" id="SM00089">
    <property type="entry name" value="PKD"/>
    <property type="match status" value="3"/>
</dbReference>
<evidence type="ECO:0000256" key="4">
    <source>
        <dbReference type="ARBA" id="ARBA00022729"/>
    </source>
</evidence>
<dbReference type="Gene3D" id="3.40.390.10">
    <property type="entry name" value="Collagenase (Catalytic Domain)"/>
    <property type="match status" value="1"/>
</dbReference>
<dbReference type="GO" id="GO:0008237">
    <property type="term" value="F:metallopeptidase activity"/>
    <property type="evidence" value="ECO:0007669"/>
    <property type="project" value="UniProtKB-KW"/>
</dbReference>
<keyword evidence="4" id="KW-0732">Signal</keyword>
<dbReference type="SUPFAM" id="SSF49299">
    <property type="entry name" value="PKD domain"/>
    <property type="match status" value="2"/>
</dbReference>
<dbReference type="CDD" id="cd00146">
    <property type="entry name" value="PKD"/>
    <property type="match status" value="2"/>
</dbReference>
<reference evidence="10" key="1">
    <citation type="submission" date="2023-07" db="EMBL/GenBank/DDBJ databases">
        <title>The genome sequence of Rhodocytophaga aerolata KACC 12507.</title>
        <authorList>
            <person name="Zhang X."/>
        </authorList>
    </citation>
    <scope>NUCLEOTIDE SEQUENCE</scope>
    <source>
        <strain evidence="10">KACC 12507</strain>
    </source>
</reference>
<evidence type="ECO:0000256" key="3">
    <source>
        <dbReference type="ARBA" id="ARBA00022723"/>
    </source>
</evidence>
<dbReference type="PROSITE" id="PS50093">
    <property type="entry name" value="PKD"/>
    <property type="match status" value="2"/>
</dbReference>
<comment type="similarity">
    <text evidence="1">Belongs to the peptidase M43B family.</text>
</comment>
<feature type="domain" description="PKD" evidence="9">
    <location>
        <begin position="665"/>
        <end position="750"/>
    </location>
</feature>
<keyword evidence="8" id="KW-1015">Disulfide bond</keyword>
<dbReference type="Proteomes" id="UP001168528">
    <property type="component" value="Unassembled WGS sequence"/>
</dbReference>
<keyword evidence="11" id="KW-1185">Reference proteome</keyword>
<dbReference type="RefSeq" id="WP_302039367.1">
    <property type="nucleotide sequence ID" value="NZ_JAUKPO010000012.1"/>
</dbReference>
<evidence type="ECO:0000256" key="5">
    <source>
        <dbReference type="ARBA" id="ARBA00022801"/>
    </source>
</evidence>
<dbReference type="InterPro" id="IPR024079">
    <property type="entry name" value="MetalloPept_cat_dom_sf"/>
</dbReference>
<keyword evidence="5" id="KW-0378">Hydrolase</keyword>
<comment type="caution">
    <text evidence="10">The sequence shown here is derived from an EMBL/GenBank/DDBJ whole genome shotgun (WGS) entry which is preliminary data.</text>
</comment>
<dbReference type="NCBIfam" id="TIGR04183">
    <property type="entry name" value="Por_Secre_tail"/>
    <property type="match status" value="1"/>
</dbReference>
<dbReference type="Pfam" id="PF18911">
    <property type="entry name" value="PKD_4"/>
    <property type="match status" value="2"/>
</dbReference>
<keyword evidence="2" id="KW-0645">Protease</keyword>
<sequence length="986" mass="107155">MYTTLLTYGRGFLLGVALFGLQPGFAQDSPLPHKKNTNFGETVIRKFGSPATPADNIPHFDPAHKCYTMEADAFLRQRNARIGTIDDFEQDLQKNIQVYKEKLRTSRTQAAIYTIPVVVHVIHNGEPVGTGPNITAAQVQSQIDVLNEDFRRKQGTPGFNTNPIGADIEIEFALALRGPDGATLAEPGIHRVNMGKASWDKQDDLENTLKPKTIWDPEKYLNIWTAKLGGEKESSLGYAQFPIRSGLPGLDLSGYPTGATTDGVLLNYLVFGRGGNVASQFTGRTATHEVGHYLGLRHIWGDDNGGCNTDDFVADTPKTGDKHYGCAKGEDTCTDPGKDMVENYMDYSDDACVNIFTQDQKTRMRTVLEKCPRRKELLTSTVHIPVGGGNKPIADFTVSQTVACDGATIQFTDKSSDNTTGWAWEFFNSDGESLATFNNKNESITFTGAGTYGVRLIASNPTGRDTIFFSNYITILSNTNLAFPFAETVEGSTSTAFPDWIPYNPDGDRTWQFSEGNSSFGIGSRSIYFDNYSGDEKDNPYGTVDGIMSNSIDLSANRFAELSFDLAYARYNADLTDTLVVYYSTDCGKTFSPFWRKGGKDLATAPDAESSFVPTDSQWRKETISLAFLNGQTDVYLAIANRSGWGNNIYLDNINVQVPAPTQKPVAAFTVASQTVCVGTAVQFSDVSQNSPREWSWTFQGATPAASTQQHPTVMYNTPGTYAVTLTAKNALGIGTTTQQAYITVTAQPVLQITASKSAICPDDELELSASGAATYNWYEGNTFIGSGAKITVKPMKDIAFRVVGMNATGCEGSATKQIMVNSAITKPTIEISAPADSATVTLTCPTTADTYQWFKDDVAIANASSKTYNVTAAGSYSVKVTSGQCSLMSSAVVLTSSPEENIAKQPLKLYPNPASDGLTIELPTLKQSVKVMIYNTLGMKLAEWEVAPHQADGSLQLSVAQYPRGHYMVRITGEGIQYSQPFIKQ</sequence>
<dbReference type="EMBL" id="JAUKPO010000012">
    <property type="protein sequence ID" value="MDO1448566.1"/>
    <property type="molecule type" value="Genomic_DNA"/>
</dbReference>
<evidence type="ECO:0000256" key="7">
    <source>
        <dbReference type="ARBA" id="ARBA00023049"/>
    </source>
</evidence>
<protein>
    <submittedName>
        <fullName evidence="10">M43 family zinc metalloprotease</fullName>
    </submittedName>
</protein>
<gene>
    <name evidence="10" type="ORF">Q0590_19975</name>
</gene>
<dbReference type="Pfam" id="PF05572">
    <property type="entry name" value="Peptidase_M43"/>
    <property type="match status" value="1"/>
</dbReference>
<evidence type="ECO:0000313" key="10">
    <source>
        <dbReference type="EMBL" id="MDO1448566.1"/>
    </source>
</evidence>
<feature type="domain" description="PKD" evidence="9">
    <location>
        <begin position="392"/>
        <end position="463"/>
    </location>
</feature>
<dbReference type="InterPro" id="IPR022409">
    <property type="entry name" value="PKD/Chitinase_dom"/>
</dbReference>
<dbReference type="InterPro" id="IPR026444">
    <property type="entry name" value="Secre_tail"/>
</dbReference>
<dbReference type="Gene3D" id="2.60.120.260">
    <property type="entry name" value="Galactose-binding domain-like"/>
    <property type="match status" value="1"/>
</dbReference>